<dbReference type="EMBL" id="LT796768">
    <property type="protein sequence ID" value="SKB03529.1"/>
    <property type="molecule type" value="Genomic_DNA"/>
</dbReference>
<keyword evidence="2" id="KW-1185">Reference proteome</keyword>
<protein>
    <submittedName>
        <fullName evidence="1">Uncharacterized protein</fullName>
    </submittedName>
</protein>
<reference evidence="2" key="1">
    <citation type="submission" date="2017-02" db="EMBL/GenBank/DDBJ databases">
        <authorList>
            <person name="Varghese N."/>
            <person name="Submissions S."/>
        </authorList>
    </citation>
    <scope>NUCLEOTIDE SEQUENCE [LARGE SCALE GENOMIC DNA]</scope>
    <source>
        <strain evidence="2">9H-4</strain>
    </source>
</reference>
<accession>A0A1T4YP18</accession>
<dbReference type="Proteomes" id="UP000191040">
    <property type="component" value="Chromosome I"/>
</dbReference>
<dbReference type="AlphaFoldDB" id="A0A1T4YP18"/>
<name>A0A1T4YP18_9ACTN</name>
<evidence type="ECO:0000313" key="2">
    <source>
        <dbReference type="Proteomes" id="UP000191040"/>
    </source>
</evidence>
<proteinExistence type="predicted"/>
<sequence>MEMKSNQAHSERVILCILLVALAVWGSVATVRTVRRDGLRRIPNAPIARHAGGRR</sequence>
<gene>
    <name evidence="1" type="ORF">SAMN06295964_0273</name>
</gene>
<evidence type="ECO:0000313" key="1">
    <source>
        <dbReference type="EMBL" id="SKB03529.1"/>
    </source>
</evidence>
<dbReference type="STRING" id="1736691.SAMN06295964_0273"/>
<organism evidence="1 2">
    <name type="scientific">Aeromicrobium choanae</name>
    <dbReference type="NCBI Taxonomy" id="1736691"/>
    <lineage>
        <taxon>Bacteria</taxon>
        <taxon>Bacillati</taxon>
        <taxon>Actinomycetota</taxon>
        <taxon>Actinomycetes</taxon>
        <taxon>Propionibacteriales</taxon>
        <taxon>Nocardioidaceae</taxon>
        <taxon>Aeromicrobium</taxon>
    </lineage>
</organism>